<keyword evidence="2" id="KW-1185">Reference proteome</keyword>
<evidence type="ECO:0000313" key="2">
    <source>
        <dbReference type="Proteomes" id="UP000619238"/>
    </source>
</evidence>
<protein>
    <submittedName>
        <fullName evidence="1">Uncharacterized protein</fullName>
    </submittedName>
</protein>
<name>A0ABR7QCX9_9FLAO</name>
<sequence>MSNIKVSELKILFERVINKLETEYGKDSEMKLNTSVYRLIPTYKWNKFEKPEDWFSASEISQGDLQDDLMELKKLIKDDDRICTFVDFDRLASIIREISEVENPVE</sequence>
<proteinExistence type="predicted"/>
<accession>A0ABR7QCX9</accession>
<evidence type="ECO:0000313" key="1">
    <source>
        <dbReference type="EMBL" id="MBC8756414.1"/>
    </source>
</evidence>
<dbReference type="RefSeq" id="WP_187563451.1">
    <property type="nucleotide sequence ID" value="NZ_JACGWS010000011.1"/>
</dbReference>
<dbReference type="EMBL" id="JACGWS010000011">
    <property type="protein sequence ID" value="MBC8756414.1"/>
    <property type="molecule type" value="Genomic_DNA"/>
</dbReference>
<reference evidence="1 2" key="1">
    <citation type="submission" date="2020-07" db="EMBL/GenBank/DDBJ databases">
        <title>Description of Kordia aestuariivivens sp. nov., isolated from a tidal flat.</title>
        <authorList>
            <person name="Park S."/>
            <person name="Yoon J.-H."/>
        </authorList>
    </citation>
    <scope>NUCLEOTIDE SEQUENCE [LARGE SCALE GENOMIC DNA]</scope>
    <source>
        <strain evidence="1 2">YSTF-M3</strain>
    </source>
</reference>
<comment type="caution">
    <text evidence="1">The sequence shown here is derived from an EMBL/GenBank/DDBJ whole genome shotgun (WGS) entry which is preliminary data.</text>
</comment>
<gene>
    <name evidence="1" type="ORF">H2O64_17190</name>
</gene>
<dbReference type="Proteomes" id="UP000619238">
    <property type="component" value="Unassembled WGS sequence"/>
</dbReference>
<organism evidence="1 2">
    <name type="scientific">Kordia aestuariivivens</name>
    <dbReference type="NCBI Taxonomy" id="2759037"/>
    <lineage>
        <taxon>Bacteria</taxon>
        <taxon>Pseudomonadati</taxon>
        <taxon>Bacteroidota</taxon>
        <taxon>Flavobacteriia</taxon>
        <taxon>Flavobacteriales</taxon>
        <taxon>Flavobacteriaceae</taxon>
        <taxon>Kordia</taxon>
    </lineage>
</organism>